<comment type="caution">
    <text evidence="1">The sequence shown here is derived from an EMBL/GenBank/DDBJ whole genome shotgun (WGS) entry which is preliminary data.</text>
</comment>
<gene>
    <name evidence="1" type="ORF">HOLleu_31846</name>
</gene>
<dbReference type="Proteomes" id="UP001152320">
    <property type="component" value="Chromosome 16"/>
</dbReference>
<reference evidence="1" key="1">
    <citation type="submission" date="2021-10" db="EMBL/GenBank/DDBJ databases">
        <title>Tropical sea cucumber genome reveals ecological adaptation and Cuvierian tubules defense mechanism.</title>
        <authorList>
            <person name="Chen T."/>
        </authorList>
    </citation>
    <scope>NUCLEOTIDE SEQUENCE</scope>
    <source>
        <strain evidence="1">Nanhai2018</strain>
        <tissue evidence="1">Muscle</tissue>
    </source>
</reference>
<dbReference type="AlphaFoldDB" id="A0A9Q1BGJ6"/>
<name>A0A9Q1BGJ6_HOLLE</name>
<protein>
    <submittedName>
        <fullName evidence="1">Uncharacterized protein</fullName>
    </submittedName>
</protein>
<dbReference type="EMBL" id="JAIZAY010000016">
    <property type="protein sequence ID" value="KAJ8026886.1"/>
    <property type="molecule type" value="Genomic_DNA"/>
</dbReference>
<evidence type="ECO:0000313" key="1">
    <source>
        <dbReference type="EMBL" id="KAJ8026886.1"/>
    </source>
</evidence>
<organism evidence="1 2">
    <name type="scientific">Holothuria leucospilota</name>
    <name type="common">Black long sea cucumber</name>
    <name type="synonym">Mertensiothuria leucospilota</name>
    <dbReference type="NCBI Taxonomy" id="206669"/>
    <lineage>
        <taxon>Eukaryota</taxon>
        <taxon>Metazoa</taxon>
        <taxon>Echinodermata</taxon>
        <taxon>Eleutherozoa</taxon>
        <taxon>Echinozoa</taxon>
        <taxon>Holothuroidea</taxon>
        <taxon>Aspidochirotacea</taxon>
        <taxon>Aspidochirotida</taxon>
        <taxon>Holothuriidae</taxon>
        <taxon>Holothuria</taxon>
    </lineage>
</organism>
<keyword evidence="2" id="KW-1185">Reference proteome</keyword>
<evidence type="ECO:0000313" key="2">
    <source>
        <dbReference type="Proteomes" id="UP001152320"/>
    </source>
</evidence>
<proteinExistence type="predicted"/>
<sequence length="71" mass="7846">MLKYETLFIQREVQTYFSKSSTGNFKLQKRASGGFAPCTHIGALPLDCARDPNADVDPTPANSCFALMVQF</sequence>
<accession>A0A9Q1BGJ6</accession>